<accession>A0A8S5S8D1</accession>
<evidence type="ECO:0008006" key="2">
    <source>
        <dbReference type="Google" id="ProtNLM"/>
    </source>
</evidence>
<reference evidence="1" key="1">
    <citation type="journal article" date="2021" name="Proc. Natl. Acad. Sci. U.S.A.">
        <title>A Catalog of Tens of Thousands of Viruses from Human Metagenomes Reveals Hidden Associations with Chronic Diseases.</title>
        <authorList>
            <person name="Tisza M.J."/>
            <person name="Buck C.B."/>
        </authorList>
    </citation>
    <scope>NUCLEOTIDE SEQUENCE</scope>
    <source>
        <strain evidence="1">CtnzH2</strain>
    </source>
</reference>
<dbReference type="SUPFAM" id="SSF160719">
    <property type="entry name" value="gpW/gp25-like"/>
    <property type="match status" value="1"/>
</dbReference>
<dbReference type="EMBL" id="BK032549">
    <property type="protein sequence ID" value="DAF46962.1"/>
    <property type="molecule type" value="Genomic_DNA"/>
</dbReference>
<evidence type="ECO:0000313" key="1">
    <source>
        <dbReference type="EMBL" id="DAF46962.1"/>
    </source>
</evidence>
<organism evidence="1">
    <name type="scientific">Myoviridae sp. ctnzH2</name>
    <dbReference type="NCBI Taxonomy" id="2827707"/>
    <lineage>
        <taxon>Viruses</taxon>
        <taxon>Duplodnaviria</taxon>
        <taxon>Heunggongvirae</taxon>
        <taxon>Uroviricota</taxon>
        <taxon>Caudoviricetes</taxon>
    </lineage>
</organism>
<name>A0A8S5S8D1_9CAUD</name>
<dbReference type="Pfam" id="PF10934">
    <property type="entry name" value="Sheath_initiator"/>
    <property type="match status" value="1"/>
</dbReference>
<sequence length="131" mass="15160">MIPVSNQLKNVEVVEQPSLCPRMIVESERIIGQCDDVEAIKQAIYNILNTERYQYIIFSWDYGVELKDLFGKPIDYVMPEVERRITEALVQDDRIDSCDSFEFEKKGRKLLVTFVAHTKFGSVPAQKEVDV</sequence>
<dbReference type="Gene3D" id="3.10.450.40">
    <property type="match status" value="1"/>
</dbReference>
<dbReference type="InterPro" id="IPR020288">
    <property type="entry name" value="Sheath_initiator"/>
</dbReference>
<protein>
    <recommendedName>
        <fullName evidence="2">DUF2634 domain-containing protein</fullName>
    </recommendedName>
</protein>
<proteinExistence type="predicted"/>